<reference evidence="2" key="2">
    <citation type="journal article" date="2015" name="Fish Shellfish Immunol.">
        <title>Early steps in the European eel (Anguilla anguilla)-Vibrio vulnificus interaction in the gills: Role of the RtxA13 toxin.</title>
        <authorList>
            <person name="Callol A."/>
            <person name="Pajuelo D."/>
            <person name="Ebbesson L."/>
            <person name="Teles M."/>
            <person name="MacKenzie S."/>
            <person name="Amaro C."/>
        </authorList>
    </citation>
    <scope>NUCLEOTIDE SEQUENCE</scope>
</reference>
<organism evidence="2">
    <name type="scientific">Anguilla anguilla</name>
    <name type="common">European freshwater eel</name>
    <name type="synonym">Muraena anguilla</name>
    <dbReference type="NCBI Taxonomy" id="7936"/>
    <lineage>
        <taxon>Eukaryota</taxon>
        <taxon>Metazoa</taxon>
        <taxon>Chordata</taxon>
        <taxon>Craniata</taxon>
        <taxon>Vertebrata</taxon>
        <taxon>Euteleostomi</taxon>
        <taxon>Actinopterygii</taxon>
        <taxon>Neopterygii</taxon>
        <taxon>Teleostei</taxon>
        <taxon>Anguilliformes</taxon>
        <taxon>Anguillidae</taxon>
        <taxon>Anguilla</taxon>
    </lineage>
</organism>
<feature type="signal peptide" evidence="1">
    <location>
        <begin position="1"/>
        <end position="24"/>
    </location>
</feature>
<sequence length="44" mass="4673">MRAEGTEVILLLALAIMVISVGNSEEWATHSPPSHLLLSGPCTQ</sequence>
<evidence type="ECO:0000313" key="2">
    <source>
        <dbReference type="EMBL" id="JAH23408.1"/>
    </source>
</evidence>
<dbReference type="EMBL" id="GBXM01085169">
    <property type="protein sequence ID" value="JAH23408.1"/>
    <property type="molecule type" value="Transcribed_RNA"/>
</dbReference>
<reference evidence="2" key="1">
    <citation type="submission" date="2014-11" db="EMBL/GenBank/DDBJ databases">
        <authorList>
            <person name="Amaro Gonzalez C."/>
        </authorList>
    </citation>
    <scope>NUCLEOTIDE SEQUENCE</scope>
</reference>
<feature type="chain" id="PRO_5002431485" evidence="1">
    <location>
        <begin position="25"/>
        <end position="44"/>
    </location>
</feature>
<protein>
    <submittedName>
        <fullName evidence="2">Uncharacterized protein</fullName>
    </submittedName>
</protein>
<dbReference type="AlphaFoldDB" id="A0A0E9R4Z7"/>
<evidence type="ECO:0000256" key="1">
    <source>
        <dbReference type="SAM" id="SignalP"/>
    </source>
</evidence>
<accession>A0A0E9R4Z7</accession>
<name>A0A0E9R4Z7_ANGAN</name>
<proteinExistence type="predicted"/>
<keyword evidence="1" id="KW-0732">Signal</keyword>